<reference evidence="2 3" key="1">
    <citation type="submission" date="2021-07" db="EMBL/GenBank/DDBJ databases">
        <authorList>
            <person name="Palmer J.M."/>
        </authorList>
    </citation>
    <scope>NUCLEOTIDE SEQUENCE [LARGE SCALE GENOMIC DNA]</scope>
    <source>
        <strain evidence="2 3">AT_MEX2019</strain>
        <tissue evidence="2">Muscle</tissue>
    </source>
</reference>
<feature type="compositionally biased region" description="Basic and acidic residues" evidence="1">
    <location>
        <begin position="27"/>
        <end position="40"/>
    </location>
</feature>
<protein>
    <submittedName>
        <fullName evidence="2">Uncharacterized protein</fullName>
    </submittedName>
</protein>
<keyword evidence="3" id="KW-1185">Reference proteome</keyword>
<evidence type="ECO:0000313" key="2">
    <source>
        <dbReference type="EMBL" id="MED6250344.1"/>
    </source>
</evidence>
<feature type="non-terminal residue" evidence="2">
    <location>
        <position position="1"/>
    </location>
</feature>
<evidence type="ECO:0000256" key="1">
    <source>
        <dbReference type="SAM" id="MobiDB-lite"/>
    </source>
</evidence>
<evidence type="ECO:0000313" key="3">
    <source>
        <dbReference type="Proteomes" id="UP001345963"/>
    </source>
</evidence>
<accession>A0ABU7BLM6</accession>
<dbReference type="EMBL" id="JAHUTI010057267">
    <property type="protein sequence ID" value="MED6250344.1"/>
    <property type="molecule type" value="Genomic_DNA"/>
</dbReference>
<organism evidence="2 3">
    <name type="scientific">Ataeniobius toweri</name>
    <dbReference type="NCBI Taxonomy" id="208326"/>
    <lineage>
        <taxon>Eukaryota</taxon>
        <taxon>Metazoa</taxon>
        <taxon>Chordata</taxon>
        <taxon>Craniata</taxon>
        <taxon>Vertebrata</taxon>
        <taxon>Euteleostomi</taxon>
        <taxon>Actinopterygii</taxon>
        <taxon>Neopterygii</taxon>
        <taxon>Teleostei</taxon>
        <taxon>Neoteleostei</taxon>
        <taxon>Acanthomorphata</taxon>
        <taxon>Ovalentaria</taxon>
        <taxon>Atherinomorphae</taxon>
        <taxon>Cyprinodontiformes</taxon>
        <taxon>Goodeidae</taxon>
        <taxon>Ataeniobius</taxon>
    </lineage>
</organism>
<name>A0ABU7BLM6_9TELE</name>
<comment type="caution">
    <text evidence="2">The sequence shown here is derived from an EMBL/GenBank/DDBJ whole genome shotgun (WGS) entry which is preliminary data.</text>
</comment>
<sequence>ALDKTTFHSCRCCGSFWDENILMAEEVGKAEEEEKTEVKAPRPRGRARKKARKTP</sequence>
<feature type="region of interest" description="Disordered" evidence="1">
    <location>
        <begin position="27"/>
        <end position="55"/>
    </location>
</feature>
<feature type="non-terminal residue" evidence="2">
    <location>
        <position position="55"/>
    </location>
</feature>
<feature type="compositionally biased region" description="Basic residues" evidence="1">
    <location>
        <begin position="41"/>
        <end position="55"/>
    </location>
</feature>
<gene>
    <name evidence="2" type="ORF">ATANTOWER_030291</name>
</gene>
<proteinExistence type="predicted"/>
<dbReference type="Proteomes" id="UP001345963">
    <property type="component" value="Unassembled WGS sequence"/>
</dbReference>